<organism evidence="7 8">
    <name type="scientific">Companilactobacillus ginsenosidimutans</name>
    <dbReference type="NCBI Taxonomy" id="1007676"/>
    <lineage>
        <taxon>Bacteria</taxon>
        <taxon>Bacillati</taxon>
        <taxon>Bacillota</taxon>
        <taxon>Bacilli</taxon>
        <taxon>Lactobacillales</taxon>
        <taxon>Lactobacillaceae</taxon>
        <taxon>Companilactobacillus</taxon>
    </lineage>
</organism>
<dbReference type="Pfam" id="PF12464">
    <property type="entry name" value="Mac"/>
    <property type="match status" value="1"/>
</dbReference>
<dbReference type="Pfam" id="PF00132">
    <property type="entry name" value="Hexapep"/>
    <property type="match status" value="1"/>
</dbReference>
<gene>
    <name evidence="7" type="ORF">ABM34_03570</name>
</gene>
<feature type="domain" description="Maltose/galactoside acetyltransferase" evidence="6">
    <location>
        <begin position="4"/>
        <end position="59"/>
    </location>
</feature>
<dbReference type="InterPro" id="IPR039369">
    <property type="entry name" value="LacA-like"/>
</dbReference>
<dbReference type="KEGG" id="lgn:ABM34_03570"/>
<dbReference type="PANTHER" id="PTHR43017">
    <property type="entry name" value="GALACTOSIDE O-ACETYLTRANSFERASE"/>
    <property type="match status" value="1"/>
</dbReference>
<dbReference type="RefSeq" id="WP_048703459.1">
    <property type="nucleotide sequence ID" value="NZ_CP012034.1"/>
</dbReference>
<dbReference type="SMART" id="SM01266">
    <property type="entry name" value="Mac"/>
    <property type="match status" value="1"/>
</dbReference>
<dbReference type="Gene3D" id="2.160.10.10">
    <property type="entry name" value="Hexapeptide repeat proteins"/>
    <property type="match status" value="1"/>
</dbReference>
<evidence type="ECO:0000256" key="1">
    <source>
        <dbReference type="ARBA" id="ARBA00007274"/>
    </source>
</evidence>
<accession>A0A0H4QJ76</accession>
<dbReference type="InterPro" id="IPR001451">
    <property type="entry name" value="Hexapep"/>
</dbReference>
<dbReference type="EMBL" id="CP012034">
    <property type="protein sequence ID" value="AKP66733.1"/>
    <property type="molecule type" value="Genomic_DNA"/>
</dbReference>
<dbReference type="AlphaFoldDB" id="A0A0H4QJ76"/>
<sequence length="196" mass="21299">MDMFEIMQSDKSYVSNQRDMPTDLQDKAKDLCWQINQTRPNEKKRRSELIKDLFGTSTELTFVEPTFHCDYGFNIHSHGLAVINYNCSILDTSPVDIGAGAFIAPGVVLACSDHSLNGEERISGVGTSSPIKLGKNVWIGANSVVLGDVTIGDNSVIGAGSVVNKDIPSNVVAVGSPCKVIRKITEDDKIKKRISN</sequence>
<keyword evidence="8" id="KW-1185">Reference proteome</keyword>
<keyword evidence="3" id="KW-0677">Repeat</keyword>
<dbReference type="PROSITE" id="PS00101">
    <property type="entry name" value="HEXAPEP_TRANSFERASES"/>
    <property type="match status" value="1"/>
</dbReference>
<evidence type="ECO:0000313" key="7">
    <source>
        <dbReference type="EMBL" id="AKP66733.1"/>
    </source>
</evidence>
<keyword evidence="2 5" id="KW-0808">Transferase</keyword>
<dbReference type="SUPFAM" id="SSF51161">
    <property type="entry name" value="Trimeric LpxA-like enzymes"/>
    <property type="match status" value="1"/>
</dbReference>
<dbReference type="GO" id="GO:0008870">
    <property type="term" value="F:galactoside O-acetyltransferase activity"/>
    <property type="evidence" value="ECO:0007669"/>
    <property type="project" value="TreeGrafter"/>
</dbReference>
<evidence type="ECO:0000259" key="6">
    <source>
        <dbReference type="SMART" id="SM01266"/>
    </source>
</evidence>
<dbReference type="OrthoDB" id="9812571at2"/>
<name>A0A0H4QJ76_9LACO</name>
<keyword evidence="4 5" id="KW-0012">Acyltransferase</keyword>
<dbReference type="Proteomes" id="UP000036106">
    <property type="component" value="Chromosome"/>
</dbReference>
<evidence type="ECO:0000256" key="5">
    <source>
        <dbReference type="RuleBase" id="RU367021"/>
    </source>
</evidence>
<evidence type="ECO:0000256" key="3">
    <source>
        <dbReference type="ARBA" id="ARBA00022737"/>
    </source>
</evidence>
<evidence type="ECO:0000313" key="8">
    <source>
        <dbReference type="Proteomes" id="UP000036106"/>
    </source>
</evidence>
<dbReference type="PATRIC" id="fig|1007676.4.peg.736"/>
<dbReference type="InterPro" id="IPR018357">
    <property type="entry name" value="Hexapep_transf_CS"/>
</dbReference>
<proteinExistence type="inferred from homology"/>
<evidence type="ECO:0000256" key="4">
    <source>
        <dbReference type="ARBA" id="ARBA00023315"/>
    </source>
</evidence>
<reference evidence="8" key="1">
    <citation type="submission" date="2015-07" db="EMBL/GenBank/DDBJ databases">
        <title>Lactobacillus ginsenosidimutans/EMML 3141/ whole genome sequencing.</title>
        <authorList>
            <person name="Kim M.K."/>
            <person name="Im W.-T."/>
            <person name="Srinivasan S."/>
            <person name="Lee J.-J."/>
        </authorList>
    </citation>
    <scope>NUCLEOTIDE SEQUENCE [LARGE SCALE GENOMIC DNA]</scope>
    <source>
        <strain evidence="8">EMML 3041</strain>
    </source>
</reference>
<protein>
    <recommendedName>
        <fullName evidence="5">Acetyltransferase</fullName>
        <ecNumber evidence="5">2.3.1.-</ecNumber>
    </recommendedName>
</protein>
<dbReference type="InterPro" id="IPR011004">
    <property type="entry name" value="Trimer_LpxA-like_sf"/>
</dbReference>
<dbReference type="EC" id="2.3.1.-" evidence="5"/>
<dbReference type="PANTHER" id="PTHR43017:SF1">
    <property type="entry name" value="ACETYLTRANSFERASE YJL218W-RELATED"/>
    <property type="match status" value="1"/>
</dbReference>
<comment type="similarity">
    <text evidence="1 5">Belongs to the transferase hexapeptide repeat family.</text>
</comment>
<dbReference type="CDD" id="cd03357">
    <property type="entry name" value="LbH_MAT_GAT"/>
    <property type="match status" value="1"/>
</dbReference>
<evidence type="ECO:0000256" key="2">
    <source>
        <dbReference type="ARBA" id="ARBA00022679"/>
    </source>
</evidence>
<dbReference type="InterPro" id="IPR024688">
    <property type="entry name" value="Mac_dom"/>
</dbReference>